<protein>
    <submittedName>
        <fullName evidence="1">Uncharacterized protein</fullName>
    </submittedName>
</protein>
<dbReference type="Proteomes" id="UP001055013">
    <property type="component" value="Unassembled WGS sequence"/>
</dbReference>
<organism evidence="1 2">
    <name type="scientific">Caballeronia novacaledonica</name>
    <dbReference type="NCBI Taxonomy" id="1544861"/>
    <lineage>
        <taxon>Bacteria</taxon>
        <taxon>Pseudomonadati</taxon>
        <taxon>Pseudomonadota</taxon>
        <taxon>Betaproteobacteria</taxon>
        <taxon>Burkholderiales</taxon>
        <taxon>Burkholderiaceae</taxon>
        <taxon>Caballeronia</taxon>
    </lineage>
</organism>
<reference evidence="1" key="1">
    <citation type="submission" date="2021-09" db="EMBL/GenBank/DDBJ databases">
        <title>Isolation and characterization of 3-chlorobenzoate degrading bacteria from soils in Shizuoka.</title>
        <authorList>
            <person name="Ifat A."/>
            <person name="Ogawa N."/>
            <person name="Kimbara K."/>
            <person name="Moriuchi R."/>
            <person name="Dohra H."/>
            <person name="Shintani M."/>
        </authorList>
    </citation>
    <scope>NUCLEOTIDE SEQUENCE</scope>
    <source>
        <strain evidence="1">19CS2-2</strain>
    </source>
</reference>
<dbReference type="EMBL" id="BPUR01000041">
    <property type="protein sequence ID" value="GJH22438.1"/>
    <property type="molecule type" value="Genomic_DNA"/>
</dbReference>
<evidence type="ECO:0000313" key="2">
    <source>
        <dbReference type="Proteomes" id="UP001055013"/>
    </source>
</evidence>
<proteinExistence type="predicted"/>
<sequence length="190" mass="20646">MQSKIDTTFQTMQRDLFESGIVAAIGPNAFAVWQSIKAHADFNTGEAWPGMRRIGEMTGLSLGAVHKAVEVLQASHLLRIVTKGNRSRGSTYLARERMDVRMGDRVLCTIVIDYVPATLRKTIEGIAAAIQGERTRPEAFADCEIIPGDGFVWDAARGVLRASIKASEVPDGDMMSFPQIPNGGQGILLT</sequence>
<evidence type="ECO:0000313" key="1">
    <source>
        <dbReference type="EMBL" id="GJH22438.1"/>
    </source>
</evidence>
<accession>A0ACB5R599</accession>
<gene>
    <name evidence="1" type="ORF">CBA19CS22_37870</name>
</gene>
<comment type="caution">
    <text evidence="1">The sequence shown here is derived from an EMBL/GenBank/DDBJ whole genome shotgun (WGS) entry which is preliminary data.</text>
</comment>
<name>A0ACB5R599_9BURK</name>
<keyword evidence="2" id="KW-1185">Reference proteome</keyword>